<dbReference type="EC" id="3.5.1.-" evidence="3"/>
<evidence type="ECO:0000313" key="3">
    <source>
        <dbReference type="EMBL" id="CAD6550223.1"/>
    </source>
</evidence>
<sequence>MATFIATSCGNFVNVGAPRARAPWMETRSARFKEAAPQKRTMATGFYSHADCLLHDMGQWHPECPARLQAIEDQLIASRIDSLIERESPPLADEAALLRVHTQAHVDYIRSRSPVEGIAEIDPDTTMNPHTWQAALRAAGAAVAATDAVIEGRYDNAFCSVRPPGHHAEPARAMGFCFFNNVAIAARHALDVHGMQRVAIIDFDVHHGNGTEAAFSGDSRVLMCSIFQHPFYPFTGADNQAPNMCNVPMPARSKGMAVREAVDMLWLPRLHEFKPEMLFISAGFDAHREDDLGNMGLVEDDYAWITDQMREIAKRYARGRIVSCLEGGYNLSALGRSVVAHVRSLAGI</sequence>
<reference evidence="3 4" key="1">
    <citation type="submission" date="2020-10" db="EMBL/GenBank/DDBJ databases">
        <authorList>
            <person name="Peeters C."/>
        </authorList>
    </citation>
    <scope>NUCLEOTIDE SEQUENCE [LARGE SCALE GENOMIC DNA]</scope>
    <source>
        <strain evidence="3 4">LMG 28140</strain>
    </source>
</reference>
<dbReference type="Pfam" id="PF00850">
    <property type="entry name" value="Hist_deacetyl"/>
    <property type="match status" value="1"/>
</dbReference>
<comment type="similarity">
    <text evidence="1">Belongs to the histone deacetylase family.</text>
</comment>
<dbReference type="PRINTS" id="PR01270">
    <property type="entry name" value="HDASUPER"/>
</dbReference>
<dbReference type="InterPro" id="IPR023801">
    <property type="entry name" value="His_deacetylse_dom"/>
</dbReference>
<evidence type="ECO:0000259" key="2">
    <source>
        <dbReference type="Pfam" id="PF00850"/>
    </source>
</evidence>
<dbReference type="PANTHER" id="PTHR10625:SF10">
    <property type="entry name" value="HISTONE DEACETYLASE HDAC1"/>
    <property type="match status" value="1"/>
</dbReference>
<name>A0ABM8NZ37_9BURK</name>
<keyword evidence="4" id="KW-1185">Reference proteome</keyword>
<dbReference type="PANTHER" id="PTHR10625">
    <property type="entry name" value="HISTONE DEACETYLASE HDAC1-RELATED"/>
    <property type="match status" value="1"/>
</dbReference>
<gene>
    <name evidence="3" type="ORF">LMG28140_04847</name>
</gene>
<comment type="caution">
    <text evidence="3">The sequence shown here is derived from an EMBL/GenBank/DDBJ whole genome shotgun (WGS) entry which is preliminary data.</text>
</comment>
<keyword evidence="3" id="KW-0378">Hydrolase</keyword>
<dbReference type="Gene3D" id="3.40.800.20">
    <property type="entry name" value="Histone deacetylase domain"/>
    <property type="match status" value="1"/>
</dbReference>
<dbReference type="SUPFAM" id="SSF52768">
    <property type="entry name" value="Arginase/deacetylase"/>
    <property type="match status" value="1"/>
</dbReference>
<dbReference type="CDD" id="cd11599">
    <property type="entry name" value="HDAC_classII_2"/>
    <property type="match status" value="1"/>
</dbReference>
<protein>
    <submittedName>
        <fullName evidence="3">Histone deacetylase-like amidohydrolase</fullName>
        <ecNumber evidence="3">3.5.1.-</ecNumber>
    </submittedName>
</protein>
<organism evidence="3 4">
    <name type="scientific">Paraburkholderia metrosideri</name>
    <dbReference type="NCBI Taxonomy" id="580937"/>
    <lineage>
        <taxon>Bacteria</taxon>
        <taxon>Pseudomonadati</taxon>
        <taxon>Pseudomonadota</taxon>
        <taxon>Betaproteobacteria</taxon>
        <taxon>Burkholderiales</taxon>
        <taxon>Burkholderiaceae</taxon>
        <taxon>Paraburkholderia</taxon>
    </lineage>
</organism>
<accession>A0ABM8NZ37</accession>
<dbReference type="EMBL" id="CAJHCP010000011">
    <property type="protein sequence ID" value="CAD6550223.1"/>
    <property type="molecule type" value="Genomic_DNA"/>
</dbReference>
<evidence type="ECO:0000313" key="4">
    <source>
        <dbReference type="Proteomes" id="UP000598032"/>
    </source>
</evidence>
<evidence type="ECO:0000256" key="1">
    <source>
        <dbReference type="ARBA" id="ARBA00005947"/>
    </source>
</evidence>
<dbReference type="InterPro" id="IPR037138">
    <property type="entry name" value="His_deacetylse_dom_sf"/>
</dbReference>
<dbReference type="InterPro" id="IPR000286">
    <property type="entry name" value="HDACs"/>
</dbReference>
<dbReference type="InterPro" id="IPR023696">
    <property type="entry name" value="Ureohydrolase_dom_sf"/>
</dbReference>
<proteinExistence type="inferred from homology"/>
<dbReference type="GO" id="GO:0016787">
    <property type="term" value="F:hydrolase activity"/>
    <property type="evidence" value="ECO:0007669"/>
    <property type="project" value="UniProtKB-KW"/>
</dbReference>
<dbReference type="Proteomes" id="UP000598032">
    <property type="component" value="Unassembled WGS sequence"/>
</dbReference>
<feature type="domain" description="Histone deacetylase" evidence="2">
    <location>
        <begin position="61"/>
        <end position="344"/>
    </location>
</feature>